<organism evidence="1 2">
    <name type="scientific">Shewanella gaetbuli</name>
    <dbReference type="NCBI Taxonomy" id="220752"/>
    <lineage>
        <taxon>Bacteria</taxon>
        <taxon>Pseudomonadati</taxon>
        <taxon>Pseudomonadota</taxon>
        <taxon>Gammaproteobacteria</taxon>
        <taxon>Alteromonadales</taxon>
        <taxon>Shewanellaceae</taxon>
        <taxon>Shewanella</taxon>
    </lineage>
</organism>
<comment type="caution">
    <text evidence="1">The sequence shown here is derived from an EMBL/GenBank/DDBJ whole genome shotgun (WGS) entry which is preliminary data.</text>
</comment>
<dbReference type="AlphaFoldDB" id="A0A9X1ZJ19"/>
<reference evidence="1" key="1">
    <citation type="submission" date="2022-01" db="EMBL/GenBank/DDBJ databases">
        <title>Whole genome-based taxonomy of the Shewanellaceae.</title>
        <authorList>
            <person name="Martin-Rodriguez A.J."/>
        </authorList>
    </citation>
    <scope>NUCLEOTIDE SEQUENCE</scope>
    <source>
        <strain evidence="1">DSM 16422</strain>
    </source>
</reference>
<evidence type="ECO:0000313" key="2">
    <source>
        <dbReference type="Proteomes" id="UP001139333"/>
    </source>
</evidence>
<keyword evidence="2" id="KW-1185">Reference proteome</keyword>
<evidence type="ECO:0008006" key="3">
    <source>
        <dbReference type="Google" id="ProtNLM"/>
    </source>
</evidence>
<sequence>MNDSSKSIFEQVLEIRCNTGINTPAYLLQWISNSSKSKCVQVFNDPFGRPNGYIIWANINKETMKQVQRERKFPCYPYEWQEGHNKLILEVLFSNGFNSFNVRSFKNFLKMQKSFCYVKKNLFKVWIKKDKKYYPVNIE</sequence>
<dbReference type="Proteomes" id="UP001139333">
    <property type="component" value="Unassembled WGS sequence"/>
</dbReference>
<dbReference type="RefSeq" id="WP_248994545.1">
    <property type="nucleotide sequence ID" value="NZ_JAKIKP010000002.1"/>
</dbReference>
<evidence type="ECO:0000313" key="1">
    <source>
        <dbReference type="EMBL" id="MCL1141867.1"/>
    </source>
</evidence>
<proteinExistence type="predicted"/>
<accession>A0A9X1ZJ19</accession>
<name>A0A9X1ZJ19_9GAMM</name>
<dbReference type="EMBL" id="JAKIKP010000002">
    <property type="protein sequence ID" value="MCL1141867.1"/>
    <property type="molecule type" value="Genomic_DNA"/>
</dbReference>
<protein>
    <recommendedName>
        <fullName evidence="3">Toxin-activating lysine-acyltransferase</fullName>
    </recommendedName>
</protein>
<gene>
    <name evidence="1" type="ORF">L2672_04020</name>
</gene>